<protein>
    <recommendedName>
        <fullName evidence="3">DUF721 domain-containing protein</fullName>
    </recommendedName>
</protein>
<dbReference type="Proteomes" id="UP000199495">
    <property type="component" value="Unassembled WGS sequence"/>
</dbReference>
<evidence type="ECO:0000313" key="2">
    <source>
        <dbReference type="Proteomes" id="UP000199495"/>
    </source>
</evidence>
<accession>A0A1G7TYR9</accession>
<dbReference type="RefSeq" id="WP_176762535.1">
    <property type="nucleotide sequence ID" value="NZ_FNCS01000002.1"/>
</dbReference>
<dbReference type="EMBL" id="FNCS01000002">
    <property type="protein sequence ID" value="SDG39899.1"/>
    <property type="molecule type" value="Genomic_DNA"/>
</dbReference>
<name>A0A1G7TYR9_9HYPH</name>
<dbReference type="InterPro" id="IPR010593">
    <property type="entry name" value="DUF1159"/>
</dbReference>
<keyword evidence="2" id="KW-1185">Reference proteome</keyword>
<reference evidence="1 2" key="1">
    <citation type="submission" date="2016-10" db="EMBL/GenBank/DDBJ databases">
        <authorList>
            <person name="de Groot N.N."/>
        </authorList>
    </citation>
    <scope>NUCLEOTIDE SEQUENCE [LARGE SCALE GENOMIC DNA]</scope>
    <source>
        <strain evidence="1 2">CGMCC 1.10267</strain>
    </source>
</reference>
<dbReference type="PIRSF" id="PIRSF032064">
    <property type="entry name" value="UCP032064"/>
    <property type="match status" value="1"/>
</dbReference>
<dbReference type="STRING" id="440168.SAMN04487974_102404"/>
<dbReference type="AlphaFoldDB" id="A0A1G7TYR9"/>
<evidence type="ECO:0008006" key="3">
    <source>
        <dbReference type="Google" id="ProtNLM"/>
    </source>
</evidence>
<evidence type="ECO:0000313" key="1">
    <source>
        <dbReference type="EMBL" id="SDG39899.1"/>
    </source>
</evidence>
<sequence length="168" mass="18106">MSTKSLAPKRRNKTVQLGDMIGSALDPALKRRGFASRDLVANWGVIAPTPWDKIAMPDKLVWPRRDKAEPEGAVLHLRCMEGHGLALAHEGQAIAAAVNRYFGYLLVGSVRLSLVAYAPDAAKNAPAARALPTGKVQAIRDVTSEIEDDGLRGALERLGRGVMGREES</sequence>
<organism evidence="1 2">
    <name type="scientific">Pelagibacterium luteolum</name>
    <dbReference type="NCBI Taxonomy" id="440168"/>
    <lineage>
        <taxon>Bacteria</taxon>
        <taxon>Pseudomonadati</taxon>
        <taxon>Pseudomonadota</taxon>
        <taxon>Alphaproteobacteria</taxon>
        <taxon>Hyphomicrobiales</taxon>
        <taxon>Devosiaceae</taxon>
        <taxon>Pelagibacterium</taxon>
    </lineage>
</organism>
<proteinExistence type="predicted"/>
<gene>
    <name evidence="1" type="ORF">SAMN04487974_102404</name>
</gene>